<organism evidence="1 2">
    <name type="scientific">Duganella sacchari</name>
    <dbReference type="NCBI Taxonomy" id="551987"/>
    <lineage>
        <taxon>Bacteria</taxon>
        <taxon>Pseudomonadati</taxon>
        <taxon>Pseudomonadota</taxon>
        <taxon>Betaproteobacteria</taxon>
        <taxon>Burkholderiales</taxon>
        <taxon>Oxalobacteraceae</taxon>
        <taxon>Telluria group</taxon>
        <taxon>Duganella</taxon>
    </lineage>
</organism>
<reference evidence="2" key="1">
    <citation type="submission" date="2016-11" db="EMBL/GenBank/DDBJ databases">
        <authorList>
            <person name="Varghese N."/>
            <person name="Submissions S."/>
        </authorList>
    </citation>
    <scope>NUCLEOTIDE SEQUENCE [LARGE SCALE GENOMIC DNA]</scope>
    <source>
        <strain evidence="2">Sac-22</strain>
    </source>
</reference>
<gene>
    <name evidence="1" type="ORF">SAMN05192549_105174</name>
</gene>
<protein>
    <recommendedName>
        <fullName evidence="3">Asparagine synthase</fullName>
    </recommendedName>
</protein>
<dbReference type="Proteomes" id="UP000184339">
    <property type="component" value="Unassembled WGS sequence"/>
</dbReference>
<dbReference type="SUPFAM" id="SSF52402">
    <property type="entry name" value="Adenine nucleotide alpha hydrolases-like"/>
    <property type="match status" value="1"/>
</dbReference>
<evidence type="ECO:0000313" key="2">
    <source>
        <dbReference type="Proteomes" id="UP000184339"/>
    </source>
</evidence>
<name>A0A1M7PKJ8_9BURK</name>
<accession>A0A1M7PKJ8</accession>
<dbReference type="EMBL" id="FRCX01000005">
    <property type="protein sequence ID" value="SHN17748.1"/>
    <property type="molecule type" value="Genomic_DNA"/>
</dbReference>
<dbReference type="STRING" id="551987.SAMN05192549_105174"/>
<sequence>MTFQFTDGSFELGYDGQPWGRRTSTDQRYYHLAKPVRRPVRPFRSEAILAAQEIRASRPGRIIIPYSGGADSEGICEAFRRAKVEFTPLVVVYEHELNRHDVDYAFAWCRRHGYEPIVEHIDLDKFYASGMALELARMCQAWELAYMPVLSVMLEYRSQGFFIGPGEASIHRVLRENGRSEWLYSESERHYCYNKFMAAANINGVPSFYQWSTELVHSVLCDPLLEALASGLYAARIWGSSILKHSLYRKHLGLQPRIKFTGFEASGSMLSLHNHAWRQDPASMLCMNQSSDIEYWSQVDNARWRPA</sequence>
<evidence type="ECO:0000313" key="1">
    <source>
        <dbReference type="EMBL" id="SHN17748.1"/>
    </source>
</evidence>
<evidence type="ECO:0008006" key="3">
    <source>
        <dbReference type="Google" id="ProtNLM"/>
    </source>
</evidence>
<keyword evidence="2" id="KW-1185">Reference proteome</keyword>
<dbReference type="AlphaFoldDB" id="A0A1M7PKJ8"/>
<proteinExistence type="predicted"/>
<dbReference type="RefSeq" id="WP_072784932.1">
    <property type="nucleotide sequence ID" value="NZ_FRCX01000005.1"/>
</dbReference>